<dbReference type="Proteomes" id="UP000264006">
    <property type="component" value="Chromosome"/>
</dbReference>
<dbReference type="EMBL" id="CP031165">
    <property type="protein sequence ID" value="AXV06847.1"/>
    <property type="molecule type" value="Genomic_DNA"/>
</dbReference>
<accession>A0A346XXA0</accession>
<dbReference type="SUPFAM" id="SSF82171">
    <property type="entry name" value="DPP6 N-terminal domain-like"/>
    <property type="match status" value="2"/>
</dbReference>
<evidence type="ECO:0000256" key="2">
    <source>
        <dbReference type="SAM" id="SignalP"/>
    </source>
</evidence>
<evidence type="ECO:0000256" key="1">
    <source>
        <dbReference type="SAM" id="MobiDB-lite"/>
    </source>
</evidence>
<dbReference type="KEGG" id="euz:DVS28_a2164"/>
<protein>
    <submittedName>
        <fullName evidence="3">Gamma-glutamyltranspeptidase</fullName>
    </submittedName>
</protein>
<keyword evidence="2" id="KW-0732">Signal</keyword>
<reference evidence="3 4" key="1">
    <citation type="submission" date="2018-09" db="EMBL/GenBank/DDBJ databases">
        <title>Complete genome sequence of Euzebya sp. DY32-46 isolated from seawater of Pacific Ocean.</title>
        <authorList>
            <person name="Xu L."/>
            <person name="Wu Y.-H."/>
            <person name="Xu X.-W."/>
        </authorList>
    </citation>
    <scope>NUCLEOTIDE SEQUENCE [LARGE SCALE GENOMIC DNA]</scope>
    <source>
        <strain evidence="3 4">DY32-46</strain>
    </source>
</reference>
<feature type="compositionally biased region" description="Low complexity" evidence="1">
    <location>
        <begin position="1030"/>
        <end position="1044"/>
    </location>
</feature>
<feature type="chain" id="PRO_5038348900" evidence="2">
    <location>
        <begin position="33"/>
        <end position="1546"/>
    </location>
</feature>
<keyword evidence="4" id="KW-1185">Reference proteome</keyword>
<dbReference type="InterPro" id="IPR051922">
    <property type="entry name" value="Bact_Sporulation_Assoc"/>
</dbReference>
<organism evidence="3 4">
    <name type="scientific">Euzebya pacifica</name>
    <dbReference type="NCBI Taxonomy" id="1608957"/>
    <lineage>
        <taxon>Bacteria</taxon>
        <taxon>Bacillati</taxon>
        <taxon>Actinomycetota</taxon>
        <taxon>Nitriliruptoria</taxon>
        <taxon>Euzebyales</taxon>
    </lineage>
</organism>
<proteinExistence type="predicted"/>
<feature type="region of interest" description="Disordered" evidence="1">
    <location>
        <begin position="1018"/>
        <end position="1044"/>
    </location>
</feature>
<feature type="signal peptide" evidence="2">
    <location>
        <begin position="1"/>
        <end position="32"/>
    </location>
</feature>
<dbReference type="OrthoDB" id="5143602at2"/>
<dbReference type="InterPro" id="IPR007253">
    <property type="entry name" value="Cell_wall-bd_2"/>
</dbReference>
<gene>
    <name evidence="3" type="ORF">DVS28_a2164</name>
</gene>
<dbReference type="Pfam" id="PF04122">
    <property type="entry name" value="CW_binding_2"/>
    <property type="match status" value="3"/>
</dbReference>
<sequence>MRAHRQIRAGLPRTAAVWVVVLLGLTAPPDVAAQDEPEPVMDVLRTADGAVPPEDFGTAIGHVVDDAGRIVAFATSVGGVLNDQPDDNDASDVYIWDRTDGRTRLISTANGSDAAADGPATNPRISRDGRYVFYLSDSTNGAPQPNTRDDGSRLGTMLLRYDVDRGTTELVTRSVDDRRACGQVNSNESVFGARAPFEIADDGSAVAFTARCPDLVYPAEDTTAWFNDELYLWREGHGVDWLSEGIPAPTAQDPHVGSGVRHVVRGISSDGAVVTFSAQTSGQRWQAFDRSAFEETANFFLYTWRAGLIEPVFFNNDLSPVGSSFHAMALAGDGRTWAVIPREASQRCGPTPAVCVRRGDSIAADIGPIDLPGPLSQSGIALARNGAGLVLETIGERSDSGAWFHDLETGENILVTRTPDGEPVDTLQPTELIGFNQRDRAVVSDDGTAVVFRGDPALFGFGNADEPFSRPEGSADLFVFDVPTRTVGLVAQPGTASTGGFVHISSFGQVITGSGEVVVFLSSQQLNDDDTDDGVDLYAWGGPVELPDPDPVVEAIEVNQGIQTRVARAGAIDSTVDYPDQDVPFVVGRDTLVRLYPFAGEGADPAVYDVDLRLQVELDIAPGVLPPQVVLETTTVIRPNVFGEPRPVVGPADAELDRQLLVMRADPSRTVEFVLDGDAVLSEGEVVGADLVPRELIRGVWLTPWHEFEDRAVGGTVRVDLQPAEDLRVHLLNFTGPHFRNLTDEFGRPGANADIGRFRREVVPYLERTTPFAGVAVASATDVVLQDPSRPFRARGADGRVRQLAPANDCLRALHLAALAAAGNVAPTAPADYTVTLGYGTTFRACFGLAYGFDGARLGASAATRYGNAWPMVTASLGDSAAHELGHTMGIRHADGSHREADAEAWPYGRGWINPSTSGPERQAFGALMTDLSGQLIATPLGTAVLSNSWTASVLDFCPTTGERTAPCTNGDAQQGAELMSYGSSPPAVDLSPLVTTVRDRWPSDLTWRRMVAAMGGLPTTTPFPPSSPAPEASAPAPRQAPPGADGALVVSVLEQDGERFLLPADHVSGRGAIVEAESDDLVVEARDADGGVLAAAPVIEGVQEEAEAVLHVAVLPAMADVTSLVLVEDGDDAIAWPASANAPTVSLTVPETVTADRATVELAVDDADADDVLGATLSISVDGGETRSLLRHLDPAETGPATIDLSGFPTGPAILRAAVSDGLLVDIADADLVIGPLRRLSGDSRVATAIEVSRASHPEDGSAATAVLARADGFADALSGATLATQVAGPLLLNPTDRLADEVAAELTRLDVDEVVLLGGVSALSAQVAADLGAMGVTVERVAGDSRFATAGAVADRVDSAHAFLVEGANADPGRGWPDAVSASALAAFRGDPVLLATRDELPAATAEALTRNGIGAVTIVGGTAAVGDAVAAALTDLGIAVERVAGPSRFATSGEVAALAQQLGADGNRVWLATGSNFPDALAAGPAAAADGGVLLLVDRDTLDGSPAVGEWIEDHPDLSQVTLVGGTAAISDQVAADLEARAG</sequence>
<dbReference type="PANTHER" id="PTHR30032:SF8">
    <property type="entry name" value="GERMINATION-SPECIFIC N-ACETYLMURAMOYL-L-ALANINE AMIDASE"/>
    <property type="match status" value="1"/>
</dbReference>
<dbReference type="PANTHER" id="PTHR30032">
    <property type="entry name" value="N-ACETYLMURAMOYL-L-ALANINE AMIDASE-RELATED"/>
    <property type="match status" value="1"/>
</dbReference>
<name>A0A346XXA0_9ACTN</name>
<dbReference type="RefSeq" id="WP_114591436.1">
    <property type="nucleotide sequence ID" value="NZ_CP031165.1"/>
</dbReference>
<evidence type="ECO:0000313" key="4">
    <source>
        <dbReference type="Proteomes" id="UP000264006"/>
    </source>
</evidence>
<evidence type="ECO:0000313" key="3">
    <source>
        <dbReference type="EMBL" id="AXV06847.1"/>
    </source>
</evidence>